<protein>
    <submittedName>
        <fullName evidence="2">Uncharacterized protein</fullName>
    </submittedName>
</protein>
<accession>F9U8M0</accession>
<dbReference type="AlphaFoldDB" id="F9U8M0"/>
<organism evidence="2 3">
    <name type="scientific">Thiocapsa marina 5811</name>
    <dbReference type="NCBI Taxonomy" id="768671"/>
    <lineage>
        <taxon>Bacteria</taxon>
        <taxon>Pseudomonadati</taxon>
        <taxon>Pseudomonadota</taxon>
        <taxon>Gammaproteobacteria</taxon>
        <taxon>Chromatiales</taxon>
        <taxon>Chromatiaceae</taxon>
        <taxon>Thiocapsa</taxon>
    </lineage>
</organism>
<evidence type="ECO:0000256" key="1">
    <source>
        <dbReference type="SAM" id="SignalP"/>
    </source>
</evidence>
<evidence type="ECO:0000313" key="2">
    <source>
        <dbReference type="EMBL" id="EGV19128.1"/>
    </source>
</evidence>
<reference evidence="2 3" key="1">
    <citation type="submission" date="2011-06" db="EMBL/GenBank/DDBJ databases">
        <title>The draft genome of Thiocapsa marina 5811.</title>
        <authorList>
            <consortium name="US DOE Joint Genome Institute (JGI-PGF)"/>
            <person name="Lucas S."/>
            <person name="Han J."/>
            <person name="Cheng J.-F."/>
            <person name="Goodwin L."/>
            <person name="Pitluck S."/>
            <person name="Peters L."/>
            <person name="Land M.L."/>
            <person name="Hauser L."/>
            <person name="Vogl K."/>
            <person name="Liu Z."/>
            <person name="Imhoff J."/>
            <person name="Thiel V."/>
            <person name="Frigaard N.-U."/>
            <person name="Bryant D."/>
            <person name="Woyke T.J."/>
        </authorList>
    </citation>
    <scope>NUCLEOTIDE SEQUENCE [LARGE SCALE GENOMIC DNA]</scope>
    <source>
        <strain evidence="2 3">5811</strain>
    </source>
</reference>
<feature type="signal peptide" evidence="1">
    <location>
        <begin position="1"/>
        <end position="21"/>
    </location>
</feature>
<sequence>MSRPLLIIPLTGLLLTGTGSAATTTLAEAVGAAQVSGFW</sequence>
<dbReference type="EMBL" id="AFWV01000004">
    <property type="protein sequence ID" value="EGV19128.1"/>
    <property type="molecule type" value="Genomic_DNA"/>
</dbReference>
<gene>
    <name evidence="2" type="ORF">ThimaDRAFT_1272</name>
</gene>
<keyword evidence="1" id="KW-0732">Signal</keyword>
<dbReference type="Proteomes" id="UP000005459">
    <property type="component" value="Unassembled WGS sequence"/>
</dbReference>
<proteinExistence type="predicted"/>
<name>F9U8M0_9GAMM</name>
<feature type="chain" id="PRO_5003394105" evidence="1">
    <location>
        <begin position="22"/>
        <end position="39"/>
    </location>
</feature>
<evidence type="ECO:0000313" key="3">
    <source>
        <dbReference type="Proteomes" id="UP000005459"/>
    </source>
</evidence>
<keyword evidence="3" id="KW-1185">Reference proteome</keyword>
<dbReference type="STRING" id="768671.ThimaDRAFT_1272"/>